<dbReference type="Gene3D" id="3.75.10.10">
    <property type="entry name" value="L-arginine/glycine Amidinotransferase, Chain A"/>
    <property type="match status" value="1"/>
</dbReference>
<organism evidence="2">
    <name type="scientific">freshwater metagenome</name>
    <dbReference type="NCBI Taxonomy" id="449393"/>
    <lineage>
        <taxon>unclassified sequences</taxon>
        <taxon>metagenomes</taxon>
        <taxon>ecological metagenomes</taxon>
    </lineage>
</organism>
<dbReference type="PANTHER" id="PTHR31377:SF0">
    <property type="entry name" value="AGMATINE DEIMINASE-RELATED"/>
    <property type="match status" value="1"/>
</dbReference>
<gene>
    <name evidence="2" type="ORF">UFOPK4293_01521</name>
</gene>
<evidence type="ECO:0000313" key="2">
    <source>
        <dbReference type="EMBL" id="CAB5056538.1"/>
    </source>
</evidence>
<accession>A0A6J7TWW2</accession>
<evidence type="ECO:0000256" key="1">
    <source>
        <dbReference type="ARBA" id="ARBA00022801"/>
    </source>
</evidence>
<keyword evidence="1" id="KW-0378">Hydrolase</keyword>
<dbReference type="PANTHER" id="PTHR31377">
    <property type="entry name" value="AGMATINE DEIMINASE-RELATED"/>
    <property type="match status" value="1"/>
</dbReference>
<dbReference type="InterPro" id="IPR007466">
    <property type="entry name" value="Peptidyl-Arg-deiminase_porph"/>
</dbReference>
<dbReference type="SUPFAM" id="SSF55909">
    <property type="entry name" value="Pentein"/>
    <property type="match status" value="1"/>
</dbReference>
<name>A0A6J7TWW2_9ZZZZ</name>
<dbReference type="Pfam" id="PF04371">
    <property type="entry name" value="PAD_porph"/>
    <property type="match status" value="1"/>
</dbReference>
<dbReference type="GO" id="GO:0004668">
    <property type="term" value="F:protein-arginine deiminase activity"/>
    <property type="evidence" value="ECO:0007669"/>
    <property type="project" value="InterPro"/>
</dbReference>
<proteinExistence type="predicted"/>
<dbReference type="AlphaFoldDB" id="A0A6J7TWW2"/>
<dbReference type="GO" id="GO:0047632">
    <property type="term" value="F:agmatine deiminase activity"/>
    <property type="evidence" value="ECO:0007669"/>
    <property type="project" value="TreeGrafter"/>
</dbReference>
<reference evidence="2" key="1">
    <citation type="submission" date="2020-05" db="EMBL/GenBank/DDBJ databases">
        <authorList>
            <person name="Chiriac C."/>
            <person name="Salcher M."/>
            <person name="Ghai R."/>
            <person name="Kavagutti S V."/>
        </authorList>
    </citation>
    <scope>NUCLEOTIDE SEQUENCE</scope>
</reference>
<dbReference type="GO" id="GO:0009446">
    <property type="term" value="P:putrescine biosynthetic process"/>
    <property type="evidence" value="ECO:0007669"/>
    <property type="project" value="InterPro"/>
</dbReference>
<protein>
    <submittedName>
        <fullName evidence="2">Unannotated protein</fullName>
    </submittedName>
</protein>
<sequence length="335" mass="36868">MSQSPRYMPAEFEPHLRTLMCWPSRDDIWDGQIAEAERAYAELANTIAHYEPVTMVVDPKHVECAESLCGAGVSVVTVPIDDSWCRDSGPIYVHEEGKGLVGLDFVFNGWGEKFVPHDQDAQLASRVLLQENQEKRSVSMVLEGGSINVDGAGTLITTMQCLLHPNRNPSMSQRDIELVLADEFGVSSVVWLPHGLALDHDTDGHVDNVAAFTKPGHVLLQGCSDKNEDDYARMFINEKIARSSFSGRGEQLEVDVVPVLPFVEIDSGRVVVPYLNFYVGNNFVMIPVTGHDADHDMVQMIGEFFPGRDMVPLRIGRILAVGGGGIHCITQQVPA</sequence>
<dbReference type="EMBL" id="CAFBQH010000127">
    <property type="protein sequence ID" value="CAB5056538.1"/>
    <property type="molecule type" value="Genomic_DNA"/>
</dbReference>